<reference evidence="2 3" key="1">
    <citation type="journal article" date="2012" name="Science">
        <title>The Paleozoic origin of enzymatic lignin decomposition reconstructed from 31 fungal genomes.</title>
        <authorList>
            <person name="Floudas D."/>
            <person name="Binder M."/>
            <person name="Riley R."/>
            <person name="Barry K."/>
            <person name="Blanchette R.A."/>
            <person name="Henrissat B."/>
            <person name="Martinez A.T."/>
            <person name="Otillar R."/>
            <person name="Spatafora J.W."/>
            <person name="Yadav J.S."/>
            <person name="Aerts A."/>
            <person name="Benoit I."/>
            <person name="Boyd A."/>
            <person name="Carlson A."/>
            <person name="Copeland A."/>
            <person name="Coutinho P.M."/>
            <person name="de Vries R.P."/>
            <person name="Ferreira P."/>
            <person name="Findley K."/>
            <person name="Foster B."/>
            <person name="Gaskell J."/>
            <person name="Glotzer D."/>
            <person name="Gorecki P."/>
            <person name="Heitman J."/>
            <person name="Hesse C."/>
            <person name="Hori C."/>
            <person name="Igarashi K."/>
            <person name="Jurgens J.A."/>
            <person name="Kallen N."/>
            <person name="Kersten P."/>
            <person name="Kohler A."/>
            <person name="Kuees U."/>
            <person name="Kumar T.K.A."/>
            <person name="Kuo A."/>
            <person name="LaButti K."/>
            <person name="Larrondo L.F."/>
            <person name="Lindquist E."/>
            <person name="Ling A."/>
            <person name="Lombard V."/>
            <person name="Lucas S."/>
            <person name="Lundell T."/>
            <person name="Martin R."/>
            <person name="McLaughlin D.J."/>
            <person name="Morgenstern I."/>
            <person name="Morin E."/>
            <person name="Murat C."/>
            <person name="Nagy L.G."/>
            <person name="Nolan M."/>
            <person name="Ohm R.A."/>
            <person name="Patyshakuliyeva A."/>
            <person name="Rokas A."/>
            <person name="Ruiz-Duenas F.J."/>
            <person name="Sabat G."/>
            <person name="Salamov A."/>
            <person name="Samejima M."/>
            <person name="Schmutz J."/>
            <person name="Slot J.C."/>
            <person name="St John F."/>
            <person name="Stenlid J."/>
            <person name="Sun H."/>
            <person name="Sun S."/>
            <person name="Syed K."/>
            <person name="Tsang A."/>
            <person name="Wiebenga A."/>
            <person name="Young D."/>
            <person name="Pisabarro A."/>
            <person name="Eastwood D.C."/>
            <person name="Martin F."/>
            <person name="Cullen D."/>
            <person name="Grigoriev I.V."/>
            <person name="Hibbett D.S."/>
        </authorList>
    </citation>
    <scope>NUCLEOTIDE SEQUENCE</scope>
    <source>
        <strain evidence="3">FP-58527</strain>
    </source>
</reference>
<organism evidence="2 3">
    <name type="scientific">Fomitopsis schrenkii</name>
    <name type="common">Brown rot fungus</name>
    <dbReference type="NCBI Taxonomy" id="2126942"/>
    <lineage>
        <taxon>Eukaryota</taxon>
        <taxon>Fungi</taxon>
        <taxon>Dikarya</taxon>
        <taxon>Basidiomycota</taxon>
        <taxon>Agaricomycotina</taxon>
        <taxon>Agaricomycetes</taxon>
        <taxon>Polyporales</taxon>
        <taxon>Fomitopsis</taxon>
    </lineage>
</organism>
<evidence type="ECO:0000313" key="3">
    <source>
        <dbReference type="Proteomes" id="UP000015241"/>
    </source>
</evidence>
<dbReference type="HOGENOM" id="CLU_1004859_0_0_1"/>
<dbReference type="InParanoid" id="S8EC10"/>
<accession>S8EC10</accession>
<sequence>MTLKCALLQLSPWYFPCAAGREGHERPRRMDGGERREDAPWTPDGCEMRDEMRTTARQEADARKQKRLEAVEDASREQDTSTTQPISAPVRSIERPWAGTVAVAAGRRLGVTVCQVPRGPGPPPAHFLPKFSFSISGSHRKRFHVGFLTEAISAGARAPSPSSDPSAHSVLLTYVENIGILRPYVVDNIQRCGRPGDADNSDYCRLHRSAHRQLQEGPDSVGGRTRPHIRRNERRYDRAARVARVTDASGPRPVQWRSETQPGAHFRALYRRYDAHC</sequence>
<dbReference type="Proteomes" id="UP000015241">
    <property type="component" value="Unassembled WGS sequence"/>
</dbReference>
<feature type="compositionally biased region" description="Basic and acidic residues" evidence="1">
    <location>
        <begin position="21"/>
        <end position="39"/>
    </location>
</feature>
<evidence type="ECO:0000313" key="2">
    <source>
        <dbReference type="EMBL" id="EPT02168.1"/>
    </source>
</evidence>
<feature type="compositionally biased region" description="Basic and acidic residues" evidence="1">
    <location>
        <begin position="46"/>
        <end position="79"/>
    </location>
</feature>
<keyword evidence="3" id="KW-1185">Reference proteome</keyword>
<proteinExistence type="predicted"/>
<feature type="region of interest" description="Disordered" evidence="1">
    <location>
        <begin position="212"/>
        <end position="233"/>
    </location>
</feature>
<dbReference type="AlphaFoldDB" id="S8EC10"/>
<protein>
    <submittedName>
        <fullName evidence="2">Uncharacterized protein</fullName>
    </submittedName>
</protein>
<gene>
    <name evidence="2" type="ORF">FOMPIDRAFT_1015491</name>
</gene>
<dbReference type="EMBL" id="KE504137">
    <property type="protein sequence ID" value="EPT02168.1"/>
    <property type="molecule type" value="Genomic_DNA"/>
</dbReference>
<evidence type="ECO:0000256" key="1">
    <source>
        <dbReference type="SAM" id="MobiDB-lite"/>
    </source>
</evidence>
<feature type="region of interest" description="Disordered" evidence="1">
    <location>
        <begin position="20"/>
        <end position="86"/>
    </location>
</feature>
<name>S8EC10_FOMSC</name>